<dbReference type="Pfam" id="PF25989">
    <property type="entry name" value="YknX_C"/>
    <property type="match status" value="1"/>
</dbReference>
<dbReference type="Proteomes" id="UP000019486">
    <property type="component" value="Unassembled WGS sequence"/>
</dbReference>
<name>W9H4T4_9PROT</name>
<dbReference type="InterPro" id="IPR058792">
    <property type="entry name" value="Beta-barrel_RND_2"/>
</dbReference>
<feature type="domain" description="CusB-like beta-barrel" evidence="4">
    <location>
        <begin position="243"/>
        <end position="308"/>
    </location>
</feature>
<accession>W9H4T4</accession>
<protein>
    <submittedName>
        <fullName evidence="6">RND transporter MFP subunit</fullName>
    </submittedName>
</protein>
<dbReference type="Gene3D" id="1.10.287.470">
    <property type="entry name" value="Helix hairpin bin"/>
    <property type="match status" value="1"/>
</dbReference>
<evidence type="ECO:0000256" key="1">
    <source>
        <dbReference type="ARBA" id="ARBA00009477"/>
    </source>
</evidence>
<feature type="chain" id="PRO_5004921599" evidence="3">
    <location>
        <begin position="23"/>
        <end position="403"/>
    </location>
</feature>
<feature type="domain" description="YknX-like C-terminal permuted SH3-like" evidence="5">
    <location>
        <begin position="321"/>
        <end position="386"/>
    </location>
</feature>
<dbReference type="PANTHER" id="PTHR30469">
    <property type="entry name" value="MULTIDRUG RESISTANCE PROTEIN MDTA"/>
    <property type="match status" value="1"/>
</dbReference>
<evidence type="ECO:0000259" key="5">
    <source>
        <dbReference type="Pfam" id="PF25989"/>
    </source>
</evidence>
<evidence type="ECO:0000256" key="3">
    <source>
        <dbReference type="SAM" id="SignalP"/>
    </source>
</evidence>
<feature type="coiled-coil region" evidence="2">
    <location>
        <begin position="114"/>
        <end position="141"/>
    </location>
</feature>
<keyword evidence="2" id="KW-0175">Coiled coil</keyword>
<dbReference type="Gene3D" id="2.40.30.170">
    <property type="match status" value="1"/>
</dbReference>
<dbReference type="AlphaFoldDB" id="W9H4T4"/>
<dbReference type="PANTHER" id="PTHR30469:SF15">
    <property type="entry name" value="HLYD FAMILY OF SECRETION PROTEINS"/>
    <property type="match status" value="1"/>
</dbReference>
<dbReference type="SUPFAM" id="SSF111369">
    <property type="entry name" value="HlyD-like secretion proteins"/>
    <property type="match status" value="1"/>
</dbReference>
<dbReference type="Gene3D" id="2.40.50.100">
    <property type="match status" value="1"/>
</dbReference>
<organism evidence="6 7">
    <name type="scientific">Skermanella stibiiresistens SB22</name>
    <dbReference type="NCBI Taxonomy" id="1385369"/>
    <lineage>
        <taxon>Bacteria</taxon>
        <taxon>Pseudomonadati</taxon>
        <taxon>Pseudomonadota</taxon>
        <taxon>Alphaproteobacteria</taxon>
        <taxon>Rhodospirillales</taxon>
        <taxon>Azospirillaceae</taxon>
        <taxon>Skermanella</taxon>
    </lineage>
</organism>
<dbReference type="GO" id="GO:1990281">
    <property type="term" value="C:efflux pump complex"/>
    <property type="evidence" value="ECO:0007669"/>
    <property type="project" value="TreeGrafter"/>
</dbReference>
<dbReference type="STRING" id="1385369.N825_04665"/>
<dbReference type="InterPro" id="IPR006143">
    <property type="entry name" value="RND_pump_MFP"/>
</dbReference>
<reference evidence="6 7" key="1">
    <citation type="submission" date="2013-08" db="EMBL/GenBank/DDBJ databases">
        <title>The genome sequence of Skermanella stibiiresistens.</title>
        <authorList>
            <person name="Zhu W."/>
            <person name="Wang G."/>
        </authorList>
    </citation>
    <scope>NUCLEOTIDE SEQUENCE [LARGE SCALE GENOMIC DNA]</scope>
    <source>
        <strain evidence="6 7">SB22</strain>
    </source>
</reference>
<comment type="similarity">
    <text evidence="1">Belongs to the membrane fusion protein (MFP) (TC 8.A.1) family.</text>
</comment>
<dbReference type="Gene3D" id="2.40.420.20">
    <property type="match status" value="1"/>
</dbReference>
<dbReference type="NCBIfam" id="TIGR01730">
    <property type="entry name" value="RND_mfp"/>
    <property type="match status" value="1"/>
</dbReference>
<feature type="signal peptide" evidence="3">
    <location>
        <begin position="1"/>
        <end position="22"/>
    </location>
</feature>
<proteinExistence type="inferred from homology"/>
<dbReference type="Pfam" id="PF25954">
    <property type="entry name" value="Beta-barrel_RND_2"/>
    <property type="match status" value="1"/>
</dbReference>
<sequence length="403" mass="41966">MTGKLLLGAALLGLSLSPLPLAAPAQAESPAAAAVPKPPSVSVIKAEPGTLVETILLTGTLVPRDEVMVGAEIDGLAIIELLAEEGDEVARGQVLARLSRDMLDAQAAQNAAAISRAAAAIAQARNQIAEANANARQASLAYDRVRTLQDRGNASLEALEQREAAALVAKARVAVAEDALRLAQADRELADAQQREIEVRIGRTEIKAPAAGIVSRRDARLGALVSSAGEPLFKIIGNGTIEVQADVPETALARLRVGQPAQVRPAGMEELVPGRVRLVSPEIDRTSRLGRIRVSVERVPGLAIGAFARGAVEVDRRDGTLVPLSAVLNRNDGAVIQVVRDGVVETRAITVGLKADGKAEIRTGLNPGEDVIAISGTFVRDGDRVTPVPLPPTALPVQTSSVP</sequence>
<comment type="caution">
    <text evidence="6">The sequence shown here is derived from an EMBL/GenBank/DDBJ whole genome shotgun (WGS) entry which is preliminary data.</text>
</comment>
<evidence type="ECO:0000259" key="4">
    <source>
        <dbReference type="Pfam" id="PF25954"/>
    </source>
</evidence>
<dbReference type="GO" id="GO:0015562">
    <property type="term" value="F:efflux transmembrane transporter activity"/>
    <property type="evidence" value="ECO:0007669"/>
    <property type="project" value="TreeGrafter"/>
</dbReference>
<evidence type="ECO:0000313" key="6">
    <source>
        <dbReference type="EMBL" id="EWY39801.1"/>
    </source>
</evidence>
<evidence type="ECO:0000256" key="2">
    <source>
        <dbReference type="SAM" id="Coils"/>
    </source>
</evidence>
<gene>
    <name evidence="6" type="ORF">N825_04665</name>
</gene>
<keyword evidence="7" id="KW-1185">Reference proteome</keyword>
<dbReference type="PATRIC" id="fig|1385369.3.peg.3159"/>
<evidence type="ECO:0000313" key="7">
    <source>
        <dbReference type="Proteomes" id="UP000019486"/>
    </source>
</evidence>
<keyword evidence="3" id="KW-0732">Signal</keyword>
<dbReference type="InterPro" id="IPR058637">
    <property type="entry name" value="YknX-like_C"/>
</dbReference>
<dbReference type="EMBL" id="AVFL01000010">
    <property type="protein sequence ID" value="EWY39801.1"/>
    <property type="molecule type" value="Genomic_DNA"/>
</dbReference>